<name>A0AAN7UT14_9PEZI</name>
<accession>A0AAN7UT14</accession>
<evidence type="ECO:0000313" key="1">
    <source>
        <dbReference type="EMBL" id="KAK5626824.1"/>
    </source>
</evidence>
<dbReference type="AlphaFoldDB" id="A0AAN7UT14"/>
<reference evidence="1 2" key="1">
    <citation type="submission" date="2023-10" db="EMBL/GenBank/DDBJ databases">
        <title>Draft genome sequence of Xylaria bambusicola isolate GMP-LS, the root and basal stem rot pathogen of sugarcane in Indonesia.</title>
        <authorList>
            <person name="Selvaraj P."/>
            <person name="Muralishankar V."/>
            <person name="Muruganantham S."/>
            <person name="Sp S."/>
            <person name="Haryani S."/>
            <person name="Lau K.J.X."/>
            <person name="Naqvi N.I."/>
        </authorList>
    </citation>
    <scope>NUCLEOTIDE SEQUENCE [LARGE SCALE GENOMIC DNA]</scope>
    <source>
        <strain evidence="1">GMP-LS</strain>
    </source>
</reference>
<dbReference type="EMBL" id="JAWHQM010000004">
    <property type="protein sequence ID" value="KAK5626824.1"/>
    <property type="molecule type" value="Genomic_DNA"/>
</dbReference>
<gene>
    <name evidence="1" type="ORF">RRF57_002539</name>
</gene>
<proteinExistence type="predicted"/>
<protein>
    <submittedName>
        <fullName evidence="1">Uncharacterized protein</fullName>
    </submittedName>
</protein>
<organism evidence="1 2">
    <name type="scientific">Xylaria bambusicola</name>
    <dbReference type="NCBI Taxonomy" id="326684"/>
    <lineage>
        <taxon>Eukaryota</taxon>
        <taxon>Fungi</taxon>
        <taxon>Dikarya</taxon>
        <taxon>Ascomycota</taxon>
        <taxon>Pezizomycotina</taxon>
        <taxon>Sordariomycetes</taxon>
        <taxon>Xylariomycetidae</taxon>
        <taxon>Xylariales</taxon>
        <taxon>Xylariaceae</taxon>
        <taxon>Xylaria</taxon>
    </lineage>
</organism>
<dbReference type="Proteomes" id="UP001305414">
    <property type="component" value="Unassembled WGS sequence"/>
</dbReference>
<comment type="caution">
    <text evidence="1">The sequence shown here is derived from an EMBL/GenBank/DDBJ whole genome shotgun (WGS) entry which is preliminary data.</text>
</comment>
<evidence type="ECO:0000313" key="2">
    <source>
        <dbReference type="Proteomes" id="UP001305414"/>
    </source>
</evidence>
<keyword evidence="2" id="KW-1185">Reference proteome</keyword>
<sequence length="92" mass="10049">MNAATTDPILKIEPTDSEMEEITAYNALVKAETDMFVPAINITPKSGLSMSETKNNTAIKRESEASLTESVTVPITFIKMEAEKTARVLNSK</sequence>